<sequence>MRIISTETQSSIKVSIPVVPKSMIPILLSMPSETRRLCSSQNSGAASYAVSYHAVESKTKNSTSAGNRPSEGTTPVFVQHET</sequence>
<proteinExistence type="predicted"/>
<keyword evidence="3" id="KW-1185">Reference proteome</keyword>
<dbReference type="Proteomes" id="UP000887013">
    <property type="component" value="Unassembled WGS sequence"/>
</dbReference>
<organism evidence="2 3">
    <name type="scientific">Nephila pilipes</name>
    <name type="common">Giant wood spider</name>
    <name type="synonym">Nephila maculata</name>
    <dbReference type="NCBI Taxonomy" id="299642"/>
    <lineage>
        <taxon>Eukaryota</taxon>
        <taxon>Metazoa</taxon>
        <taxon>Ecdysozoa</taxon>
        <taxon>Arthropoda</taxon>
        <taxon>Chelicerata</taxon>
        <taxon>Arachnida</taxon>
        <taxon>Araneae</taxon>
        <taxon>Araneomorphae</taxon>
        <taxon>Entelegynae</taxon>
        <taxon>Araneoidea</taxon>
        <taxon>Nephilidae</taxon>
        <taxon>Nephila</taxon>
    </lineage>
</organism>
<dbReference type="EMBL" id="BMAW01104638">
    <property type="protein sequence ID" value="GFT15552.1"/>
    <property type="molecule type" value="Genomic_DNA"/>
</dbReference>
<name>A0A8X6NHM0_NEPPI</name>
<feature type="region of interest" description="Disordered" evidence="1">
    <location>
        <begin position="50"/>
        <end position="82"/>
    </location>
</feature>
<protein>
    <submittedName>
        <fullName evidence="2">Uncharacterized protein</fullName>
    </submittedName>
</protein>
<dbReference type="AlphaFoldDB" id="A0A8X6NHM0"/>
<evidence type="ECO:0000313" key="3">
    <source>
        <dbReference type="Proteomes" id="UP000887013"/>
    </source>
</evidence>
<gene>
    <name evidence="2" type="ORF">NPIL_273281</name>
</gene>
<evidence type="ECO:0000256" key="1">
    <source>
        <dbReference type="SAM" id="MobiDB-lite"/>
    </source>
</evidence>
<feature type="compositionally biased region" description="Polar residues" evidence="1">
    <location>
        <begin position="60"/>
        <end position="73"/>
    </location>
</feature>
<evidence type="ECO:0000313" key="2">
    <source>
        <dbReference type="EMBL" id="GFT15552.1"/>
    </source>
</evidence>
<accession>A0A8X6NHM0</accession>
<reference evidence="2" key="1">
    <citation type="submission" date="2020-08" db="EMBL/GenBank/DDBJ databases">
        <title>Multicomponent nature underlies the extraordinary mechanical properties of spider dragline silk.</title>
        <authorList>
            <person name="Kono N."/>
            <person name="Nakamura H."/>
            <person name="Mori M."/>
            <person name="Yoshida Y."/>
            <person name="Ohtoshi R."/>
            <person name="Malay A.D."/>
            <person name="Moran D.A.P."/>
            <person name="Tomita M."/>
            <person name="Numata K."/>
            <person name="Arakawa K."/>
        </authorList>
    </citation>
    <scope>NUCLEOTIDE SEQUENCE</scope>
</reference>
<comment type="caution">
    <text evidence="2">The sequence shown here is derived from an EMBL/GenBank/DDBJ whole genome shotgun (WGS) entry which is preliminary data.</text>
</comment>